<feature type="domain" description="Helicase C-terminal" evidence="10">
    <location>
        <begin position="213"/>
        <end position="376"/>
    </location>
</feature>
<evidence type="ECO:0000259" key="9">
    <source>
        <dbReference type="PROSITE" id="PS51192"/>
    </source>
</evidence>
<dbReference type="PANTHER" id="PTHR47959">
    <property type="entry name" value="ATP-DEPENDENT RNA HELICASE RHLE-RELATED"/>
    <property type="match status" value="1"/>
</dbReference>
<dbReference type="AlphaFoldDB" id="R4UF60"/>
<evidence type="ECO:0000256" key="1">
    <source>
        <dbReference type="ARBA" id="ARBA00022741"/>
    </source>
</evidence>
<comment type="similarity">
    <text evidence="5 7">Belongs to the DEAD box helicase family.</text>
</comment>
<organism evidence="12 13">
    <name type="scientific">Spiroplasma chrysopicola DF-1</name>
    <dbReference type="NCBI Taxonomy" id="1276227"/>
    <lineage>
        <taxon>Bacteria</taxon>
        <taxon>Bacillati</taxon>
        <taxon>Mycoplasmatota</taxon>
        <taxon>Mollicutes</taxon>
        <taxon>Entomoplasmatales</taxon>
        <taxon>Spiroplasmataceae</taxon>
        <taxon>Spiroplasma</taxon>
    </lineage>
</organism>
<evidence type="ECO:0000259" key="11">
    <source>
        <dbReference type="PROSITE" id="PS51195"/>
    </source>
</evidence>
<keyword evidence="13" id="KW-1185">Reference proteome</keyword>
<dbReference type="SMART" id="SM00487">
    <property type="entry name" value="DEXDc"/>
    <property type="match status" value="1"/>
</dbReference>
<evidence type="ECO:0000256" key="4">
    <source>
        <dbReference type="ARBA" id="ARBA00022840"/>
    </source>
</evidence>
<dbReference type="KEGG" id="scr:SCHRY_v1c01750"/>
<dbReference type="eggNOG" id="COG0513">
    <property type="taxonomic scope" value="Bacteria"/>
</dbReference>
<feature type="region of interest" description="Disordered" evidence="8">
    <location>
        <begin position="379"/>
        <end position="415"/>
    </location>
</feature>
<dbReference type="InterPro" id="IPR000629">
    <property type="entry name" value="RNA-helicase_DEAD-box_CS"/>
</dbReference>
<keyword evidence="4 7" id="KW-0067">ATP-binding</keyword>
<protein>
    <submittedName>
        <fullName evidence="12">DEAD-box ATP-dependent RNA helicase</fullName>
    </submittedName>
</protein>
<proteinExistence type="inferred from homology"/>
<keyword evidence="1 7" id="KW-0547">Nucleotide-binding</keyword>
<dbReference type="PANTHER" id="PTHR47959:SF1">
    <property type="entry name" value="ATP-DEPENDENT RNA HELICASE DBPA"/>
    <property type="match status" value="1"/>
</dbReference>
<feature type="short sequence motif" description="Q motif" evidence="6">
    <location>
        <begin position="1"/>
        <end position="29"/>
    </location>
</feature>
<evidence type="ECO:0000256" key="2">
    <source>
        <dbReference type="ARBA" id="ARBA00022801"/>
    </source>
</evidence>
<dbReference type="PROSITE" id="PS51194">
    <property type="entry name" value="HELICASE_CTER"/>
    <property type="match status" value="1"/>
</dbReference>
<dbReference type="Proteomes" id="UP000013964">
    <property type="component" value="Chromosome"/>
</dbReference>
<dbReference type="InterPro" id="IPR050079">
    <property type="entry name" value="DEAD_box_RNA_helicase"/>
</dbReference>
<dbReference type="Pfam" id="PF00271">
    <property type="entry name" value="Helicase_C"/>
    <property type="match status" value="1"/>
</dbReference>
<feature type="domain" description="Helicase ATP-binding" evidence="9">
    <location>
        <begin position="32"/>
        <end position="202"/>
    </location>
</feature>
<dbReference type="HOGENOM" id="CLU_003041_28_3_14"/>
<evidence type="ECO:0000256" key="5">
    <source>
        <dbReference type="ARBA" id="ARBA00038437"/>
    </source>
</evidence>
<dbReference type="Gene3D" id="3.40.50.300">
    <property type="entry name" value="P-loop containing nucleotide triphosphate hydrolases"/>
    <property type="match status" value="2"/>
</dbReference>
<dbReference type="GO" id="GO:0003676">
    <property type="term" value="F:nucleic acid binding"/>
    <property type="evidence" value="ECO:0007669"/>
    <property type="project" value="InterPro"/>
</dbReference>
<evidence type="ECO:0000256" key="6">
    <source>
        <dbReference type="PROSITE-ProRule" id="PRU00552"/>
    </source>
</evidence>
<accession>R4UF60</accession>
<feature type="domain" description="DEAD-box RNA helicase Q" evidence="11">
    <location>
        <begin position="1"/>
        <end position="29"/>
    </location>
</feature>
<reference evidence="12 13" key="1">
    <citation type="journal article" date="2013" name="Genome Biol. Evol.">
        <title>Complete genomes of two dipteran-associated spiroplasmas provided insights into the origin, dynamics, and impacts of viral invasion in spiroplasma.</title>
        <authorList>
            <person name="Ku C."/>
            <person name="Lo W.S."/>
            <person name="Chen L.L."/>
            <person name="Kuo C.H."/>
        </authorList>
    </citation>
    <scope>NUCLEOTIDE SEQUENCE [LARGE SCALE GENOMIC DNA]</scope>
    <source>
        <strain evidence="12 13">DF-1</strain>
    </source>
</reference>
<dbReference type="InterPro" id="IPR011545">
    <property type="entry name" value="DEAD/DEAH_box_helicase_dom"/>
</dbReference>
<dbReference type="InterPro" id="IPR027417">
    <property type="entry name" value="P-loop_NTPase"/>
</dbReference>
<name>R4UF60_9MOLU</name>
<dbReference type="SMART" id="SM00490">
    <property type="entry name" value="HELICc"/>
    <property type="match status" value="1"/>
</dbReference>
<evidence type="ECO:0000256" key="8">
    <source>
        <dbReference type="SAM" id="MobiDB-lite"/>
    </source>
</evidence>
<dbReference type="CDD" id="cd18787">
    <property type="entry name" value="SF2_C_DEAD"/>
    <property type="match status" value="1"/>
</dbReference>
<dbReference type="OrthoDB" id="9805696at2"/>
<evidence type="ECO:0000256" key="7">
    <source>
        <dbReference type="RuleBase" id="RU000492"/>
    </source>
</evidence>
<dbReference type="GO" id="GO:0005524">
    <property type="term" value="F:ATP binding"/>
    <property type="evidence" value="ECO:0007669"/>
    <property type="project" value="UniProtKB-KW"/>
</dbReference>
<dbReference type="PROSITE" id="PS51195">
    <property type="entry name" value="Q_MOTIF"/>
    <property type="match status" value="1"/>
</dbReference>
<sequence length="415" mass="47029">MEFNQLNLKPELLRAIEKEGYTNPTEIQAKSIPVIFDNKDLLGKSHTGTGKTAAFLLPILSNLQLEFKRPQAIILCPTRELAIQVLNQIRKFSQFLQGVNATLICGGSNMANQIYGLKKCNIVVGTPGRVIDHLNRRTLRLNNIKTIILDEADEMLKMGFKKDIDQVFSNIPNEHQTLLFSATMPKGVLEIVDKYQKEPVQIKISHQDREQNNIKQYYVNAQGYNKSDAFINLIKTTNPQLSIIFANTKIMTNQLSKLLLEQGIKNTVINGDKTQGERVRAMREFRAGNVKVLIATDVAARGIDVEGIDYVYNYDLPLEQEVYTHRIGRTARAGAEGVAISIISTRKDFLHLKSIEKYQRKETELYNLDLSMLPQEKFHSPNRSANRGWHSNFKKNAPGNWKSGGKSGKSNKKFR</sequence>
<evidence type="ECO:0000259" key="10">
    <source>
        <dbReference type="PROSITE" id="PS51194"/>
    </source>
</evidence>
<dbReference type="PATRIC" id="fig|1276227.3.peg.175"/>
<dbReference type="Pfam" id="PF00270">
    <property type="entry name" value="DEAD"/>
    <property type="match status" value="1"/>
</dbReference>
<gene>
    <name evidence="12" type="primary">deaD</name>
    <name evidence="12" type="ORF">SCHRY_v1c01750</name>
</gene>
<dbReference type="GO" id="GO:0016787">
    <property type="term" value="F:hydrolase activity"/>
    <property type="evidence" value="ECO:0007669"/>
    <property type="project" value="UniProtKB-KW"/>
</dbReference>
<dbReference type="InterPro" id="IPR044742">
    <property type="entry name" value="DEAD/DEAH_RhlB"/>
</dbReference>
<dbReference type="GO" id="GO:0003724">
    <property type="term" value="F:RNA helicase activity"/>
    <property type="evidence" value="ECO:0007669"/>
    <property type="project" value="InterPro"/>
</dbReference>
<keyword evidence="3 7" id="KW-0347">Helicase</keyword>
<dbReference type="RefSeq" id="WP_016338586.1">
    <property type="nucleotide sequence ID" value="NC_021280.1"/>
</dbReference>
<dbReference type="PROSITE" id="PS00039">
    <property type="entry name" value="DEAD_ATP_HELICASE"/>
    <property type="match status" value="1"/>
</dbReference>
<dbReference type="InterPro" id="IPR014001">
    <property type="entry name" value="Helicase_ATP-bd"/>
</dbReference>
<keyword evidence="2 7" id="KW-0378">Hydrolase</keyword>
<evidence type="ECO:0000313" key="12">
    <source>
        <dbReference type="EMBL" id="AGM24760.1"/>
    </source>
</evidence>
<dbReference type="GO" id="GO:0005829">
    <property type="term" value="C:cytosol"/>
    <property type="evidence" value="ECO:0007669"/>
    <property type="project" value="TreeGrafter"/>
</dbReference>
<dbReference type="CDD" id="cd00268">
    <property type="entry name" value="DEADc"/>
    <property type="match status" value="1"/>
</dbReference>
<evidence type="ECO:0000313" key="13">
    <source>
        <dbReference type="Proteomes" id="UP000013964"/>
    </source>
</evidence>
<dbReference type="SUPFAM" id="SSF52540">
    <property type="entry name" value="P-loop containing nucleoside triphosphate hydrolases"/>
    <property type="match status" value="1"/>
</dbReference>
<evidence type="ECO:0000256" key="3">
    <source>
        <dbReference type="ARBA" id="ARBA00022806"/>
    </source>
</evidence>
<dbReference type="PROSITE" id="PS51192">
    <property type="entry name" value="HELICASE_ATP_BIND_1"/>
    <property type="match status" value="1"/>
</dbReference>
<dbReference type="InterPro" id="IPR014014">
    <property type="entry name" value="RNA_helicase_DEAD_Q_motif"/>
</dbReference>
<dbReference type="STRING" id="1276227.SCHRY_v1c01750"/>
<dbReference type="InterPro" id="IPR001650">
    <property type="entry name" value="Helicase_C-like"/>
</dbReference>
<dbReference type="EMBL" id="CP005077">
    <property type="protein sequence ID" value="AGM24760.1"/>
    <property type="molecule type" value="Genomic_DNA"/>
</dbReference>